<dbReference type="EMBL" id="CP050124">
    <property type="protein sequence ID" value="QIP39275.1"/>
    <property type="molecule type" value="Genomic_DNA"/>
</dbReference>
<sequence>MLAVIVSRRQSVGLQLRHDAGGNNDRAHRVGNPLRTKFQV</sequence>
<reference evidence="2 3" key="1">
    <citation type="submission" date="2020-03" db="EMBL/GenBank/DDBJ databases">
        <title>Screen low temperature-resistant strains for efficient degradation of petroleum hydrocarbons under the low temperature.</title>
        <authorList>
            <person name="Wang Y."/>
            <person name="Chen J."/>
        </authorList>
    </citation>
    <scope>NUCLEOTIDE SEQUENCE [LARGE SCALE GENOMIC DNA]</scope>
    <source>
        <strain evidence="2 3">KB1</strain>
    </source>
</reference>
<evidence type="ECO:0000313" key="2">
    <source>
        <dbReference type="EMBL" id="QIP39275.1"/>
    </source>
</evidence>
<evidence type="ECO:0000256" key="1">
    <source>
        <dbReference type="SAM" id="MobiDB-lite"/>
    </source>
</evidence>
<dbReference type="Proteomes" id="UP000502345">
    <property type="component" value="Chromosome"/>
</dbReference>
<protein>
    <submittedName>
        <fullName evidence="2">Uncharacterized protein</fullName>
    </submittedName>
</protein>
<proteinExistence type="predicted"/>
<evidence type="ECO:0000313" key="3">
    <source>
        <dbReference type="Proteomes" id="UP000502345"/>
    </source>
</evidence>
<feature type="compositionally biased region" description="Basic and acidic residues" evidence="1">
    <location>
        <begin position="17"/>
        <end position="28"/>
    </location>
</feature>
<gene>
    <name evidence="2" type="ORF">G9444_2031</name>
</gene>
<feature type="region of interest" description="Disordered" evidence="1">
    <location>
        <begin position="17"/>
        <end position="40"/>
    </location>
</feature>
<organism evidence="2 3">
    <name type="scientific">Rhodococcus erythropolis</name>
    <name type="common">Arthrobacter picolinophilus</name>
    <dbReference type="NCBI Taxonomy" id="1833"/>
    <lineage>
        <taxon>Bacteria</taxon>
        <taxon>Bacillati</taxon>
        <taxon>Actinomycetota</taxon>
        <taxon>Actinomycetes</taxon>
        <taxon>Mycobacteriales</taxon>
        <taxon>Nocardiaceae</taxon>
        <taxon>Rhodococcus</taxon>
        <taxon>Rhodococcus erythropolis group</taxon>
    </lineage>
</organism>
<dbReference type="AlphaFoldDB" id="A0A6G9CQG2"/>
<accession>A0A6G9CQG2</accession>
<name>A0A6G9CQG2_RHOER</name>